<evidence type="ECO:0000256" key="1">
    <source>
        <dbReference type="ARBA" id="ARBA00004141"/>
    </source>
</evidence>
<proteinExistence type="inferred from homology"/>
<evidence type="ECO:0000256" key="9">
    <source>
        <dbReference type="ARBA" id="ARBA00031586"/>
    </source>
</evidence>
<protein>
    <recommendedName>
        <fullName evidence="3">NADH-ubiquinone oxidoreductase chain 4L</fullName>
    </recommendedName>
    <alternativeName>
        <fullName evidence="9">NADH dehydrogenase subunit 4L</fullName>
    </alternativeName>
</protein>
<evidence type="ECO:0000256" key="6">
    <source>
        <dbReference type="ARBA" id="ARBA00022989"/>
    </source>
</evidence>
<dbReference type="GO" id="GO:0008137">
    <property type="term" value="F:NADH dehydrogenase (ubiquinone) activity"/>
    <property type="evidence" value="ECO:0007669"/>
    <property type="project" value="UniProtKB-EC"/>
</dbReference>
<evidence type="ECO:0000256" key="5">
    <source>
        <dbReference type="ARBA" id="ARBA00022967"/>
    </source>
</evidence>
<geneLocation type="mitochondrion" evidence="12"/>
<dbReference type="Gene3D" id="1.10.287.3510">
    <property type="match status" value="1"/>
</dbReference>
<reference evidence="12" key="1">
    <citation type="submission" date="2016-04" db="EMBL/GenBank/DDBJ databases">
        <title>Mitochondria of beetle species.</title>
        <authorList>
            <person name="Hunter A."/>
            <person name="Moriniere J."/>
            <person name="Tang P."/>
            <person name="Linard B."/>
            <person name="Crampton-Platt A."/>
            <person name="Vogler A.P."/>
        </authorList>
    </citation>
    <scope>NUCLEOTIDE SEQUENCE</scope>
</reference>
<dbReference type="AlphaFoldDB" id="A0A343C472"/>
<evidence type="ECO:0000313" key="12">
    <source>
        <dbReference type="EMBL" id="ARH54815.1"/>
    </source>
</evidence>
<comment type="subcellular location">
    <subcellularLocation>
        <location evidence="1">Membrane</location>
        <topology evidence="1">Multi-pass membrane protein</topology>
    </subcellularLocation>
</comment>
<dbReference type="EMBL" id="KX087366">
    <property type="protein sequence ID" value="ARH54815.1"/>
    <property type="molecule type" value="Genomic_DNA"/>
</dbReference>
<evidence type="ECO:0000256" key="8">
    <source>
        <dbReference type="ARBA" id="ARBA00023136"/>
    </source>
</evidence>
<sequence>MYLCVLLTLFMSGLFIYIVKYKHFLVMLLSLELVVLSLYMLTLMYLSFFLYEYFLCMIFLCMSVCESVLGLSLLVMIIRSHGSDMVLIYDSLW</sequence>
<evidence type="ECO:0000256" key="4">
    <source>
        <dbReference type="ARBA" id="ARBA00022692"/>
    </source>
</evidence>
<dbReference type="Pfam" id="PF00420">
    <property type="entry name" value="Oxidored_q2"/>
    <property type="match status" value="1"/>
</dbReference>
<gene>
    <name evidence="12" type="primary">nad4l</name>
</gene>
<name>A0A343C472_9CUCU</name>
<evidence type="ECO:0000256" key="7">
    <source>
        <dbReference type="ARBA" id="ARBA00023027"/>
    </source>
</evidence>
<evidence type="ECO:0000256" key="2">
    <source>
        <dbReference type="ARBA" id="ARBA00010519"/>
    </source>
</evidence>
<feature type="transmembrane region" description="Helical" evidence="11">
    <location>
        <begin position="26"/>
        <end position="46"/>
    </location>
</feature>
<evidence type="ECO:0000256" key="3">
    <source>
        <dbReference type="ARBA" id="ARBA00016612"/>
    </source>
</evidence>
<comment type="similarity">
    <text evidence="2">Belongs to the complex I subunit 4L family.</text>
</comment>
<dbReference type="GO" id="GO:0016020">
    <property type="term" value="C:membrane"/>
    <property type="evidence" value="ECO:0007669"/>
    <property type="project" value="UniProtKB-SubCell"/>
</dbReference>
<dbReference type="InterPro" id="IPR039428">
    <property type="entry name" value="NUOK/Mnh_C1-like"/>
</dbReference>
<keyword evidence="7" id="KW-0520">NAD</keyword>
<keyword evidence="12" id="KW-0496">Mitochondrion</keyword>
<organism evidence="12">
    <name type="scientific">Trigonopterus sp. 5 AH-2016</name>
    <dbReference type="NCBI Taxonomy" id="1903839"/>
    <lineage>
        <taxon>Eukaryota</taxon>
        <taxon>Metazoa</taxon>
        <taxon>Ecdysozoa</taxon>
        <taxon>Arthropoda</taxon>
        <taxon>Hexapoda</taxon>
        <taxon>Insecta</taxon>
        <taxon>Pterygota</taxon>
        <taxon>Neoptera</taxon>
        <taxon>Endopterygota</taxon>
        <taxon>Coleoptera</taxon>
        <taxon>Polyphaga</taxon>
        <taxon>Cucujiformia</taxon>
        <taxon>Curculionidae</taxon>
        <taxon>Cryptorhynchinae</taxon>
        <taxon>Trigonopterus</taxon>
    </lineage>
</organism>
<keyword evidence="8 11" id="KW-0472">Membrane</keyword>
<keyword evidence="4 11" id="KW-0812">Transmembrane</keyword>
<evidence type="ECO:0000256" key="10">
    <source>
        <dbReference type="ARBA" id="ARBA00049551"/>
    </source>
</evidence>
<keyword evidence="6 11" id="KW-1133">Transmembrane helix</keyword>
<accession>A0A343C472</accession>
<keyword evidence="5" id="KW-1278">Translocase</keyword>
<comment type="catalytic activity">
    <reaction evidence="10">
        <text>a ubiquinone + NADH + 5 H(+)(in) = a ubiquinol + NAD(+) + 4 H(+)(out)</text>
        <dbReference type="Rhea" id="RHEA:29091"/>
        <dbReference type="Rhea" id="RHEA-COMP:9565"/>
        <dbReference type="Rhea" id="RHEA-COMP:9566"/>
        <dbReference type="ChEBI" id="CHEBI:15378"/>
        <dbReference type="ChEBI" id="CHEBI:16389"/>
        <dbReference type="ChEBI" id="CHEBI:17976"/>
        <dbReference type="ChEBI" id="CHEBI:57540"/>
        <dbReference type="ChEBI" id="CHEBI:57945"/>
        <dbReference type="EC" id="7.1.1.2"/>
    </reaction>
</comment>
<evidence type="ECO:0000256" key="11">
    <source>
        <dbReference type="SAM" id="Phobius"/>
    </source>
</evidence>
<feature type="transmembrane region" description="Helical" evidence="11">
    <location>
        <begin position="53"/>
        <end position="78"/>
    </location>
</feature>